<dbReference type="SUPFAM" id="SSF56436">
    <property type="entry name" value="C-type lectin-like"/>
    <property type="match status" value="2"/>
</dbReference>
<dbReference type="PROSITE" id="PS50041">
    <property type="entry name" value="C_TYPE_LECTIN_2"/>
    <property type="match status" value="1"/>
</dbReference>
<protein>
    <submittedName>
        <fullName evidence="4">C-type lectin domain-containing protein</fullName>
    </submittedName>
</protein>
<feature type="signal peptide" evidence="1">
    <location>
        <begin position="1"/>
        <end position="17"/>
    </location>
</feature>
<keyword evidence="1" id="KW-0732">Signal</keyword>
<dbReference type="InterPro" id="IPR016187">
    <property type="entry name" value="CTDL_fold"/>
</dbReference>
<dbReference type="WBParaSite" id="PSAMB.scaffold12282size2841.g34769.t1">
    <property type="protein sequence ID" value="PSAMB.scaffold12282size2841.g34769.t1"/>
    <property type="gene ID" value="PSAMB.scaffold12282size2841.g34769"/>
</dbReference>
<dbReference type="Pfam" id="PF00059">
    <property type="entry name" value="Lectin_C"/>
    <property type="match status" value="1"/>
</dbReference>
<evidence type="ECO:0000313" key="3">
    <source>
        <dbReference type="Proteomes" id="UP000887566"/>
    </source>
</evidence>
<name>A0A914USY8_9BILA</name>
<dbReference type="Proteomes" id="UP000887566">
    <property type="component" value="Unplaced"/>
</dbReference>
<evidence type="ECO:0000313" key="4">
    <source>
        <dbReference type="WBParaSite" id="PSAMB.scaffold12282size2841.g34769.t1"/>
    </source>
</evidence>
<dbReference type="CDD" id="cd00037">
    <property type="entry name" value="CLECT"/>
    <property type="match status" value="2"/>
</dbReference>
<proteinExistence type="predicted"/>
<organism evidence="3 4">
    <name type="scientific">Plectus sambesii</name>
    <dbReference type="NCBI Taxonomy" id="2011161"/>
    <lineage>
        <taxon>Eukaryota</taxon>
        <taxon>Metazoa</taxon>
        <taxon>Ecdysozoa</taxon>
        <taxon>Nematoda</taxon>
        <taxon>Chromadorea</taxon>
        <taxon>Plectida</taxon>
        <taxon>Plectina</taxon>
        <taxon>Plectoidea</taxon>
        <taxon>Plectidae</taxon>
        <taxon>Plectus</taxon>
    </lineage>
</organism>
<dbReference type="SMART" id="SM00034">
    <property type="entry name" value="CLECT"/>
    <property type="match status" value="2"/>
</dbReference>
<feature type="domain" description="C-type lectin" evidence="2">
    <location>
        <begin position="33"/>
        <end position="164"/>
    </location>
</feature>
<dbReference type="AlphaFoldDB" id="A0A914USY8"/>
<dbReference type="InterPro" id="IPR001304">
    <property type="entry name" value="C-type_lectin-like"/>
</dbReference>
<sequence length="316" mass="34043">MLFSLAILLFTFPTVTAQTDLQANCTGNDRLYNGTSCYVMSGPTLTHYKARLACNHILGYSGHLAHMRNAAGQAAVLELANTYTGAPGDCYWMGMELINASVATNTSTNWGNYYRNGTFVTPTYFAWDSGQPSTSTGYNRVAYCKTANKLYSRSPGDSYSSLCEYEEAMKQPVTDLEQKCAALGSSFQISFVDGICYVLHPETKSYNDAKIACNDLSGYIGHLAHVSTLGQLYIASILRSAAGAGYVRIGIEQTNPASTDPTTGWYLTTPTSPSVLTTYLPWAASNPTAGKRTIAMAGGYPNSFNAVANTTLCSFL</sequence>
<dbReference type="Gene3D" id="3.10.100.10">
    <property type="entry name" value="Mannose-Binding Protein A, subunit A"/>
    <property type="match status" value="2"/>
</dbReference>
<dbReference type="InterPro" id="IPR016186">
    <property type="entry name" value="C-type_lectin-like/link_sf"/>
</dbReference>
<evidence type="ECO:0000259" key="2">
    <source>
        <dbReference type="PROSITE" id="PS50041"/>
    </source>
</evidence>
<keyword evidence="3" id="KW-1185">Reference proteome</keyword>
<reference evidence="4" key="1">
    <citation type="submission" date="2022-11" db="UniProtKB">
        <authorList>
            <consortium name="WormBaseParasite"/>
        </authorList>
    </citation>
    <scope>IDENTIFICATION</scope>
</reference>
<accession>A0A914USY8</accession>
<feature type="chain" id="PRO_5037869530" evidence="1">
    <location>
        <begin position="18"/>
        <end position="316"/>
    </location>
</feature>
<evidence type="ECO:0000256" key="1">
    <source>
        <dbReference type="SAM" id="SignalP"/>
    </source>
</evidence>